<proteinExistence type="predicted"/>
<sequence length="89" mass="10071">DNSISGSMQVTSTDPDTILVNVDMLTGPDNLLEARHLASIVGHEIVHVYDINYRKQLGLAIDNRFRWQSEINLRDPHEFKAHSISSFPI</sequence>
<evidence type="ECO:0000313" key="1">
    <source>
        <dbReference type="EMBL" id="MEE2026140.1"/>
    </source>
</evidence>
<keyword evidence="2" id="KW-1185">Reference proteome</keyword>
<dbReference type="Proteomes" id="UP001339167">
    <property type="component" value="Unassembled WGS sequence"/>
</dbReference>
<evidence type="ECO:0000313" key="2">
    <source>
        <dbReference type="Proteomes" id="UP001339167"/>
    </source>
</evidence>
<protein>
    <submittedName>
        <fullName evidence="1">Uncharacterized protein</fullName>
    </submittedName>
</protein>
<accession>A0ABU7JLZ4</accession>
<gene>
    <name evidence="1" type="ORF">QWF21_18045</name>
</gene>
<dbReference type="EMBL" id="JAUGZK010000044">
    <property type="protein sequence ID" value="MEE2026140.1"/>
    <property type="molecule type" value="Genomic_DNA"/>
</dbReference>
<reference evidence="1 2" key="1">
    <citation type="submission" date="2023-06" db="EMBL/GenBank/DDBJ databases">
        <title>Alkalimonas sp., MEB004 an alkaliphilic bacterium isolated from Lonar Lake, India.</title>
        <authorList>
            <person name="Joshi A."/>
            <person name="Thite S."/>
        </authorList>
    </citation>
    <scope>NUCLEOTIDE SEQUENCE [LARGE SCALE GENOMIC DNA]</scope>
    <source>
        <strain evidence="1 2">MEB004</strain>
    </source>
</reference>
<comment type="caution">
    <text evidence="1">The sequence shown here is derived from an EMBL/GenBank/DDBJ whole genome shotgun (WGS) entry which is preliminary data.</text>
</comment>
<dbReference type="RefSeq" id="WP_330089429.1">
    <property type="nucleotide sequence ID" value="NZ_JAUGZK010000044.1"/>
</dbReference>
<feature type="non-terminal residue" evidence="1">
    <location>
        <position position="1"/>
    </location>
</feature>
<name>A0ABU7JLZ4_9GAMM</name>
<organism evidence="1 2">
    <name type="scientific">Alkalimonas mucilaginosa</name>
    <dbReference type="NCBI Taxonomy" id="3057676"/>
    <lineage>
        <taxon>Bacteria</taxon>
        <taxon>Pseudomonadati</taxon>
        <taxon>Pseudomonadota</taxon>
        <taxon>Gammaproteobacteria</taxon>
        <taxon>Alkalimonas</taxon>
    </lineage>
</organism>